<dbReference type="FunFam" id="2.60.40.10:FF:000215">
    <property type="entry name" value="Down syndrome cell adhesion molecule a"/>
    <property type="match status" value="1"/>
</dbReference>
<evidence type="ECO:0000256" key="8">
    <source>
        <dbReference type="ARBA" id="ARBA00023136"/>
    </source>
</evidence>
<evidence type="ECO:0000259" key="15">
    <source>
        <dbReference type="PROSITE" id="PS50835"/>
    </source>
</evidence>
<dbReference type="FunFam" id="2.60.40.10:FF:000264">
    <property type="entry name" value="Down syndrome cell adhesion molecule like 1"/>
    <property type="match status" value="1"/>
</dbReference>
<dbReference type="InterPro" id="IPR003599">
    <property type="entry name" value="Ig_sub"/>
</dbReference>
<dbReference type="CTD" id="386937"/>
<dbReference type="InterPro" id="IPR007110">
    <property type="entry name" value="Ig-like_dom"/>
</dbReference>
<feature type="region of interest" description="Disordered" evidence="12">
    <location>
        <begin position="1784"/>
        <end position="1892"/>
    </location>
</feature>
<feature type="compositionally biased region" description="Polar residues" evidence="12">
    <location>
        <begin position="1879"/>
        <end position="1892"/>
    </location>
</feature>
<keyword evidence="11" id="KW-0393">Immunoglobulin domain</keyword>
<evidence type="ECO:0000259" key="16">
    <source>
        <dbReference type="PROSITE" id="PS50853"/>
    </source>
</evidence>
<organism evidence="17 18">
    <name type="scientific">Clupea harengus</name>
    <name type="common">Atlantic herring</name>
    <dbReference type="NCBI Taxonomy" id="7950"/>
    <lineage>
        <taxon>Eukaryota</taxon>
        <taxon>Metazoa</taxon>
        <taxon>Chordata</taxon>
        <taxon>Craniata</taxon>
        <taxon>Vertebrata</taxon>
        <taxon>Euteleostomi</taxon>
        <taxon>Actinopterygii</taxon>
        <taxon>Neopterygii</taxon>
        <taxon>Teleostei</taxon>
        <taxon>Clupei</taxon>
        <taxon>Clupeiformes</taxon>
        <taxon>Clupeoidei</taxon>
        <taxon>Clupeidae</taxon>
        <taxon>Clupea</taxon>
    </lineage>
</organism>
<feature type="compositionally biased region" description="Low complexity" evidence="12">
    <location>
        <begin position="1817"/>
        <end position="1834"/>
    </location>
</feature>
<dbReference type="PROSITE" id="PS50853">
    <property type="entry name" value="FN3"/>
    <property type="match status" value="6"/>
</dbReference>
<keyword evidence="3 13" id="KW-0812">Transmembrane</keyword>
<dbReference type="GO" id="GO:0005886">
    <property type="term" value="C:plasma membrane"/>
    <property type="evidence" value="ECO:0007669"/>
    <property type="project" value="UniProtKB-SubCell"/>
</dbReference>
<dbReference type="Proteomes" id="UP000515152">
    <property type="component" value="Chromosome 9"/>
</dbReference>
<dbReference type="KEGG" id="char:105909665"/>
<feature type="domain" description="Ig-like" evidence="15">
    <location>
        <begin position="402"/>
        <end position="495"/>
    </location>
</feature>
<dbReference type="GO" id="GO:0098609">
    <property type="term" value="P:cell-cell adhesion"/>
    <property type="evidence" value="ECO:0007669"/>
    <property type="project" value="TreeGrafter"/>
</dbReference>
<feature type="domain" description="Ig-like" evidence="15">
    <location>
        <begin position="225"/>
        <end position="311"/>
    </location>
</feature>
<keyword evidence="6" id="KW-0130">Cell adhesion</keyword>
<dbReference type="FunFam" id="2.60.40.10:FF:000017">
    <property type="entry name" value="Down syndrome cell adhesion molecule b"/>
    <property type="match status" value="2"/>
</dbReference>
<dbReference type="RefSeq" id="XP_031428771.1">
    <property type="nucleotide sequence ID" value="XM_031572911.2"/>
</dbReference>
<dbReference type="CDD" id="cd00063">
    <property type="entry name" value="FN3"/>
    <property type="match status" value="6"/>
</dbReference>
<dbReference type="InterPro" id="IPR036116">
    <property type="entry name" value="FN3_sf"/>
</dbReference>
<feature type="transmembrane region" description="Helical" evidence="13">
    <location>
        <begin position="1459"/>
        <end position="1480"/>
    </location>
</feature>
<accession>A0A6P8FZ65</accession>
<dbReference type="InterPro" id="IPR013098">
    <property type="entry name" value="Ig_I-set"/>
</dbReference>
<dbReference type="Pfam" id="PF13927">
    <property type="entry name" value="Ig_3"/>
    <property type="match status" value="2"/>
</dbReference>
<keyword evidence="7 13" id="KW-1133">Transmembrane helix</keyword>
<feature type="domain" description="Ig-like" evidence="15">
    <location>
        <begin position="313"/>
        <end position="396"/>
    </location>
</feature>
<keyword evidence="9" id="KW-1015">Disulfide bond</keyword>
<evidence type="ECO:0000256" key="1">
    <source>
        <dbReference type="ARBA" id="ARBA00004251"/>
    </source>
</evidence>
<gene>
    <name evidence="18" type="primary">dscamb</name>
</gene>
<dbReference type="InterPro" id="IPR003598">
    <property type="entry name" value="Ig_sub2"/>
</dbReference>
<dbReference type="InterPro" id="IPR036179">
    <property type="entry name" value="Ig-like_dom_sf"/>
</dbReference>
<feature type="signal peptide" evidence="14">
    <location>
        <begin position="1"/>
        <end position="17"/>
    </location>
</feature>
<keyword evidence="10" id="KW-0325">Glycoprotein</keyword>
<feature type="domain" description="Ig-like" evidence="15">
    <location>
        <begin position="125"/>
        <end position="216"/>
    </location>
</feature>
<dbReference type="FunFam" id="2.60.40.10:FF:000172">
    <property type="entry name" value="Down syndrome cell adhesion molecule b"/>
    <property type="match status" value="1"/>
</dbReference>
<evidence type="ECO:0000313" key="18">
    <source>
        <dbReference type="RefSeq" id="XP_031428771.1"/>
    </source>
</evidence>
<dbReference type="FunFam" id="2.60.40.10:FF:000219">
    <property type="entry name" value="Down syndrome cell adhesion molecule homolog"/>
    <property type="match status" value="1"/>
</dbReference>
<feature type="domain" description="Fibronectin type-III" evidence="16">
    <location>
        <begin position="851"/>
        <end position="950"/>
    </location>
</feature>
<feature type="compositionally biased region" description="Polar residues" evidence="12">
    <location>
        <begin position="1836"/>
        <end position="1849"/>
    </location>
</feature>
<protein>
    <submittedName>
        <fullName evidence="18">Down syndrome cell adhesion molecule homolog</fullName>
    </submittedName>
</protein>
<keyword evidence="2" id="KW-1003">Cell membrane</keyword>
<feature type="region of interest" description="Disordered" evidence="12">
    <location>
        <begin position="1555"/>
        <end position="1674"/>
    </location>
</feature>
<feature type="compositionally biased region" description="Low complexity" evidence="12">
    <location>
        <begin position="1663"/>
        <end position="1673"/>
    </location>
</feature>
<feature type="domain" description="Fibronectin type-III" evidence="16">
    <location>
        <begin position="1055"/>
        <end position="1147"/>
    </location>
</feature>
<evidence type="ECO:0000256" key="10">
    <source>
        <dbReference type="ARBA" id="ARBA00023180"/>
    </source>
</evidence>
<dbReference type="SUPFAM" id="SSF49265">
    <property type="entry name" value="Fibronectin type III"/>
    <property type="match status" value="3"/>
</dbReference>
<dbReference type="Pfam" id="PF07679">
    <property type="entry name" value="I-set"/>
    <property type="match status" value="4"/>
</dbReference>
<feature type="domain" description="Ig-like" evidence="15">
    <location>
        <begin position="1149"/>
        <end position="1241"/>
    </location>
</feature>
<dbReference type="OrthoDB" id="6429135at2759"/>
<dbReference type="PROSITE" id="PS50835">
    <property type="entry name" value="IG_LIKE"/>
    <property type="match status" value="7"/>
</dbReference>
<feature type="domain" description="Ig-like" evidence="15">
    <location>
        <begin position="499"/>
        <end position="581"/>
    </location>
</feature>
<reference evidence="18" key="1">
    <citation type="submission" date="2025-08" db="UniProtKB">
        <authorList>
            <consortium name="RefSeq"/>
        </authorList>
    </citation>
    <scope>IDENTIFICATION</scope>
</reference>
<dbReference type="FunFam" id="2.60.40.10:FF:000176">
    <property type="entry name" value="Down syndrome cell adhesion molecule a"/>
    <property type="match status" value="1"/>
</dbReference>
<dbReference type="Gene3D" id="2.60.40.10">
    <property type="entry name" value="Immunoglobulins"/>
    <property type="match status" value="15"/>
</dbReference>
<feature type="compositionally biased region" description="Polar residues" evidence="12">
    <location>
        <begin position="1556"/>
        <end position="1580"/>
    </location>
</feature>
<name>A0A6P8FZ65_CLUHA</name>
<dbReference type="PANTHER" id="PTHR44170:SF53">
    <property type="entry name" value="DS CELL ADHESION MOLECULE LIKE 1"/>
    <property type="match status" value="1"/>
</dbReference>
<dbReference type="GeneID" id="105909665"/>
<evidence type="ECO:0000256" key="6">
    <source>
        <dbReference type="ARBA" id="ARBA00022889"/>
    </source>
</evidence>
<comment type="subcellular location">
    <subcellularLocation>
        <location evidence="1">Cell membrane</location>
        <topology evidence="1">Single-pass type I membrane protein</topology>
    </subcellularLocation>
</comment>
<dbReference type="PANTHER" id="PTHR44170">
    <property type="entry name" value="PROTEIN SIDEKICK"/>
    <property type="match status" value="1"/>
</dbReference>
<sequence length="1892" mass="209998">MWILAFIFSQSILNVFSEDLHSSVYFVNASLQEIVFASTTGTLVPCPAAAAPPATLRWYLATGEEIYNVPGIRHVHQNGTLQIFNFLPSGFSKLIHDNTYYCTAENPSGKIRSQDVHIKAVFREPYTVRVEDQKAMRGSVAVFKCIIPTFVEAYVSVVSWEKDTNTLGSDPRFHITSSGALYILDVVTDDGNWNYRCLTRHRYTGETRQSNSARLTVTEPTNSEPTILDGFDRREVMVSHRVELPCKATGYPAPKYRWAKDSSPLERDSRFRQVSTGLLIENVRPSDAGSYACEVFNSLGSAAMVGQLLVKQPLKVVVSPHTLKSSVGSQVSLSCMVTGSEKYDLSWYRNGEMVYRDKRISQENLVMDGMVKSDGGVYQCFARRGKMSAQDFAQVILEDGTPKILSAFSERMVNLNEPVSLVCNVKGTPRPAVTWTLDEEHVGDPGHYRMGQTVTPEGHMLSYLNISHSKVNDSGIYRCSCNNSAGVVSYQARINVRGPANIRDMKNLTAIAGRDAYIHCRVVGYPYYSIKWFKNSDLLPFNHRQRAFENNGTLKLSNVQKSADEGEYTCRVQVHPDLEISKSLHVTVKGKGVPQFQAILLNTGSRIQLLENGSLLIKHVLQEDSGYYLCKVSNDVGTDISKSMYFTVKIPAMITSYPNTTLATKGKKKEMSCTAKGEKPIMIRWEKEKEIINPEMSRYVVTVREVGDEVNSTLQIQSPVRGDSGFFSCHAINSYGEDKGIIQLTVEEPPDSPLVEIRDVQDRIITLHWNMVFDGNSPITGYDIEYKNKSAPWSSAISTKNISPSLYQATIIDLHPSSTYNIRMIAKNRINSSAPSNELTITTDEASPDGPPQEVQLEALSSQSVKVTWKPPQRHLMNGVIRTYHVSYREYTKEQNRQLTRITVDATGDQETVTLDNLRKFTLYEVIVNAENRAGMGPASHEGIMRTLEDVPSQAPGNVVATPSSPEAIFVYWSPLPNDTLNGVLLGYRVIFWANLADGELGDIRNITTIQPRLELDGLEKFTNYSIQVLAFTQAGDGVRSGQIFARTKEDVPGPPAGVKAAAASSTEVFVSWLPPIKLNGIIKKYKIYCSFNYPTVNNDNDAPPDKYFYHIHGLRLNQRYSIWVVAVTAAGPGNASEIITVEPLEKAPARILTFSGTVTTPWMRDIVLPCRAVGDPAPTIKWLKETNGTPAPVQIDGRRSVHSNGSFIIRTVKAEDSGYYSCVASNSWGYDDIRLNLQVQVPPDQPRLTVTKTTTTTITLSWIPGDNGGSSIRGYILQYSEDNSEKWGSFPISPSERSYRLESLKCGTWYKFTLTAQNAVGPGRISEIIEAKTHGKEPQFVKEHELFASINSTRVQLNLNGWNNGGCPITSFIVEYRPVESPTWTRAQRSSLTKTYILYDLQEATWYELQMKVTNSAGSAEKRINFATPNPDGNTIAPLLKTVVESRDNLPGNQGLKMVVPIICILVAIGMVFILLLVLRRRRREQRLKRLRDAKSLAEMLMSKNTRTPDTVNKQQQTLRMHIDIPRAQLLIEERDTMETIDDRSTVLLTDNDFGETSKQKSSTVTHTVHYQSLSQSTGPLVDVSDARPGTNPTARRTAKAGPATRSRYASQWTLNRPHPPISSHTLTTDWRLPTPRATGSVDKESDSYSVSPSQDTDRARSSMVSTESASSTYEELARAYEHAKMEEQLRHAKFTITECFISDTSSEQMTAGTNEYTDSLTSSTPSESGICRFTASPPKPQDASRVMNMAVPKAHRPGGELVHLPPYLRMDFLLNRGVAAASSSSSSSGREATGQTCLEPQKSRTLKRPALTVAPTPSDSTLPSVSSSGPPSREVQQWQPGTASTLPQREPGDLAQAQAAKLSSSQESLLDSRGHLKQSNNPYAKSYTLV</sequence>
<keyword evidence="17" id="KW-1185">Reference proteome</keyword>
<keyword evidence="4 14" id="KW-0732">Signal</keyword>
<evidence type="ECO:0000256" key="7">
    <source>
        <dbReference type="ARBA" id="ARBA00022989"/>
    </source>
</evidence>
<evidence type="ECO:0000256" key="13">
    <source>
        <dbReference type="SAM" id="Phobius"/>
    </source>
</evidence>
<evidence type="ECO:0000256" key="5">
    <source>
        <dbReference type="ARBA" id="ARBA00022737"/>
    </source>
</evidence>
<evidence type="ECO:0000256" key="11">
    <source>
        <dbReference type="ARBA" id="ARBA00023319"/>
    </source>
</evidence>
<dbReference type="CDD" id="cd00096">
    <property type="entry name" value="Ig"/>
    <property type="match status" value="2"/>
</dbReference>
<dbReference type="FunFam" id="2.60.40.10:FF:000120">
    <property type="entry name" value="Down syndrome cell adhesion molecule like 1"/>
    <property type="match status" value="1"/>
</dbReference>
<dbReference type="Pfam" id="PF00041">
    <property type="entry name" value="fn3"/>
    <property type="match status" value="5"/>
</dbReference>
<evidence type="ECO:0000256" key="14">
    <source>
        <dbReference type="SAM" id="SignalP"/>
    </source>
</evidence>
<feature type="chain" id="PRO_5028400678" evidence="14">
    <location>
        <begin position="18"/>
        <end position="1892"/>
    </location>
</feature>
<evidence type="ECO:0000313" key="17">
    <source>
        <dbReference type="Proteomes" id="UP000515152"/>
    </source>
</evidence>
<dbReference type="FunFam" id="2.60.40.10:FF:000229">
    <property type="entry name" value="Down syndrome cell adhesion molecule homolog"/>
    <property type="match status" value="1"/>
</dbReference>
<dbReference type="SMART" id="SM00409">
    <property type="entry name" value="IG"/>
    <property type="match status" value="9"/>
</dbReference>
<dbReference type="SMART" id="SM00408">
    <property type="entry name" value="IGc2"/>
    <property type="match status" value="8"/>
</dbReference>
<feature type="compositionally biased region" description="Polar residues" evidence="12">
    <location>
        <begin position="1791"/>
        <end position="1800"/>
    </location>
</feature>
<keyword evidence="5" id="KW-0677">Repeat</keyword>
<feature type="domain" description="Fibronectin type-III" evidence="16">
    <location>
        <begin position="749"/>
        <end position="846"/>
    </location>
</feature>
<keyword evidence="8 13" id="KW-0472">Membrane</keyword>
<evidence type="ECO:0000256" key="2">
    <source>
        <dbReference type="ARBA" id="ARBA00022475"/>
    </source>
</evidence>
<feature type="domain" description="Fibronectin type-III" evidence="16">
    <location>
        <begin position="1243"/>
        <end position="1337"/>
    </location>
</feature>
<feature type="compositionally biased region" description="Low complexity" evidence="12">
    <location>
        <begin position="1856"/>
        <end position="1871"/>
    </location>
</feature>
<evidence type="ECO:0000256" key="4">
    <source>
        <dbReference type="ARBA" id="ARBA00022729"/>
    </source>
</evidence>
<proteinExistence type="predicted"/>
<evidence type="ECO:0000256" key="12">
    <source>
        <dbReference type="SAM" id="MobiDB-lite"/>
    </source>
</evidence>
<evidence type="ECO:0000256" key="3">
    <source>
        <dbReference type="ARBA" id="ARBA00022692"/>
    </source>
</evidence>
<feature type="domain" description="Ig-like" evidence="15">
    <location>
        <begin position="651"/>
        <end position="747"/>
    </location>
</feature>
<dbReference type="CDD" id="cd05735">
    <property type="entry name" value="Ig_DSCAM"/>
    <property type="match status" value="1"/>
</dbReference>
<dbReference type="FunFam" id="2.60.40.10:FF:000477">
    <property type="entry name" value="DS cell adhesion molecule like 1"/>
    <property type="match status" value="1"/>
</dbReference>
<dbReference type="InterPro" id="IPR003961">
    <property type="entry name" value="FN3_dom"/>
</dbReference>
<dbReference type="SUPFAM" id="SSF48726">
    <property type="entry name" value="Immunoglobulin"/>
    <property type="match status" value="9"/>
</dbReference>
<feature type="domain" description="Fibronectin type-III" evidence="16">
    <location>
        <begin position="955"/>
        <end position="1051"/>
    </location>
</feature>
<dbReference type="FunFam" id="2.60.40.10:FF:000401">
    <property type="entry name" value="Down syndrome cell adhesion molecule"/>
    <property type="match status" value="1"/>
</dbReference>
<dbReference type="SMART" id="SM00060">
    <property type="entry name" value="FN3"/>
    <property type="match status" value="6"/>
</dbReference>
<dbReference type="FunFam" id="2.60.40.10:FF:000167">
    <property type="entry name" value="Down syndrome cell adhesion molecule b"/>
    <property type="match status" value="1"/>
</dbReference>
<dbReference type="Pfam" id="PF25059">
    <property type="entry name" value="FN3_DSCAM-DSCAML_C"/>
    <property type="match status" value="1"/>
</dbReference>
<dbReference type="InterPro" id="IPR013783">
    <property type="entry name" value="Ig-like_fold"/>
</dbReference>
<dbReference type="FunFam" id="2.60.40.10:FF:000141">
    <property type="entry name" value="Down syndrome cell adhesion molecule a"/>
    <property type="match status" value="1"/>
</dbReference>
<feature type="domain" description="Fibronectin type-III" evidence="16">
    <location>
        <begin position="1338"/>
        <end position="1432"/>
    </location>
</feature>
<evidence type="ECO:0000256" key="9">
    <source>
        <dbReference type="ARBA" id="ARBA00023157"/>
    </source>
</evidence>
<dbReference type="InterPro" id="IPR056754">
    <property type="entry name" value="DSCAM/DSCAML_C"/>
</dbReference>